<dbReference type="GO" id="GO:0005524">
    <property type="term" value="F:ATP binding"/>
    <property type="evidence" value="ECO:0007669"/>
    <property type="project" value="UniProtKB-KW"/>
</dbReference>
<proteinExistence type="inferred from homology"/>
<comment type="caution">
    <text evidence="12">The sequence shown here is derived from an EMBL/GenBank/DDBJ whole genome shotgun (WGS) entry which is preliminary data.</text>
</comment>
<dbReference type="InterPro" id="IPR007409">
    <property type="entry name" value="Restrct_endonuc_type1_HsdR_N"/>
</dbReference>
<dbReference type="Gene3D" id="3.90.1570.50">
    <property type="match status" value="1"/>
</dbReference>
<dbReference type="InterPro" id="IPR040980">
    <property type="entry name" value="SWI2_SNF2"/>
</dbReference>
<evidence type="ECO:0000256" key="2">
    <source>
        <dbReference type="ARBA" id="ARBA00008598"/>
    </source>
</evidence>
<keyword evidence="9" id="KW-0067">ATP-binding</keyword>
<keyword evidence="8" id="KW-0378">Hydrolase</keyword>
<dbReference type="PANTHER" id="PTHR30195:SF15">
    <property type="entry name" value="TYPE I RESTRICTION ENZYME HINDI ENDONUCLEASE SUBUNIT"/>
    <property type="match status" value="1"/>
</dbReference>
<dbReference type="GO" id="GO:0003677">
    <property type="term" value="F:DNA binding"/>
    <property type="evidence" value="ECO:0007669"/>
    <property type="project" value="UniProtKB-KW"/>
</dbReference>
<dbReference type="EC" id="3.1.21.3" evidence="3"/>
<reference evidence="12 13" key="1">
    <citation type="submission" date="2018-06" db="EMBL/GenBank/DDBJ databases">
        <title>Genomic Encyclopedia of Type Strains, Phase III (KMG-III): the genomes of soil and plant-associated and newly described type strains.</title>
        <authorList>
            <person name="Whitman W."/>
        </authorList>
    </citation>
    <scope>NUCLEOTIDE SEQUENCE [LARGE SCALE GENOMIC DNA]</scope>
    <source>
        <strain evidence="12 13">CGMCC 1.12398</strain>
    </source>
</reference>
<dbReference type="InterPro" id="IPR051268">
    <property type="entry name" value="Type-I_R_enzyme_R_subunit"/>
</dbReference>
<dbReference type="RefSeq" id="WP_111567830.1">
    <property type="nucleotide sequence ID" value="NZ_QLMI01000010.1"/>
</dbReference>
<evidence type="ECO:0000256" key="9">
    <source>
        <dbReference type="ARBA" id="ARBA00022840"/>
    </source>
</evidence>
<dbReference type="Pfam" id="PF18766">
    <property type="entry name" value="SWI2_SNF2"/>
    <property type="match status" value="1"/>
</dbReference>
<accession>A0A327YHD6</accession>
<evidence type="ECO:0000256" key="8">
    <source>
        <dbReference type="ARBA" id="ARBA00022801"/>
    </source>
</evidence>
<dbReference type="GO" id="GO:0009035">
    <property type="term" value="F:type I site-specific deoxyribonuclease activity"/>
    <property type="evidence" value="ECO:0007669"/>
    <property type="project" value="UniProtKB-EC"/>
</dbReference>
<dbReference type="PANTHER" id="PTHR30195">
    <property type="entry name" value="TYPE I SITE-SPECIFIC DEOXYRIBONUCLEASE PROTEIN SUBUNIT M AND R"/>
    <property type="match status" value="1"/>
</dbReference>
<dbReference type="Pfam" id="PF22679">
    <property type="entry name" value="T1R_D3-like"/>
    <property type="match status" value="1"/>
</dbReference>
<evidence type="ECO:0000256" key="3">
    <source>
        <dbReference type="ARBA" id="ARBA00012654"/>
    </source>
</evidence>
<dbReference type="SUPFAM" id="SSF52540">
    <property type="entry name" value="P-loop containing nucleoside triphosphate hydrolases"/>
    <property type="match status" value="2"/>
</dbReference>
<dbReference type="OrthoDB" id="9758243at2"/>
<keyword evidence="4" id="KW-0540">Nuclease</keyword>
<evidence type="ECO:0000313" key="12">
    <source>
        <dbReference type="EMBL" id="RAK19606.1"/>
    </source>
</evidence>
<keyword evidence="6" id="KW-0680">Restriction system</keyword>
<comment type="similarity">
    <text evidence="2">Belongs to the HsdR family.</text>
</comment>
<gene>
    <name evidence="12" type="ORF">B0I03_11033</name>
</gene>
<dbReference type="InterPro" id="IPR014001">
    <property type="entry name" value="Helicase_ATP-bd"/>
</dbReference>
<evidence type="ECO:0000256" key="4">
    <source>
        <dbReference type="ARBA" id="ARBA00022722"/>
    </source>
</evidence>
<dbReference type="GO" id="GO:0009307">
    <property type="term" value="P:DNA restriction-modification system"/>
    <property type="evidence" value="ECO:0007669"/>
    <property type="project" value="UniProtKB-KW"/>
</dbReference>
<sequence>MKFNEDSRVKIPALLHLIRLGYQYIPLNEQNRIESNNIFSSIFIPKISALNGITEQEAQRILDEINLELDYEDLGKKFYERLTSTSGVKLIDFENFSNNEFHVTTELTCKSGDEEFRPDITVLINGMPLAFIEVKKPHNQEGVIKERTRINERFKNKHFRRFANITQLLVFSNNMEYEDGIVEPIFGAFYATPAYENVQFNYFREDLDYPVQQKLKDVDEKTENELLKDNNLIVIKNSPEYITNKQPNTPTNRILTSLFSKERLKFVLQYAIVYVEEEVTGKVAYQKHIMRYPQLFATQAIATKIDAGQNKGIIWHTQGSGKTALAYYNVKHLTDYFAKKQVIPKFYFIVDRLDLLIQASSEFANRGLKVKQVNSKQDFIADLKVVGAIHNDSGVPEITVVNIQKFSEDAIAVKDISYDINIQRVYFLDEAHRSYNPKGNYLANLINSDRSAVIIALTGTPLLKEVAKEYDSKMLFGNYFHKYYYNMSIADGYTLRLIREQIEGNFKMEMKEVMDQIKVLQGDISTRQIYAHPKFAQPLLDYIVTDLIKFRREQQDTSLGGMIVCDSANQAKELFRLFEEKYGEQETDASILMAAEPPEKYGNHDEPKLTAALILHDENDKAIRKELISTYKKGKVDLLFVYNMLLTGFDAKRLKKLYLARVIQDHNLLQTLTRVNRPYKKYQYGYVVDFADISKAFDRTNKMYFDELQEQLGDEMEMYSHLFKSEEEIQKEIQEIKETLFNYDTQNRELFSQQIAQLTDKNELLRLIKALRTAKELKNIIAVNGYEALDGIADFDIWNRLLLEAQSRLDNLNFVESIGNEEASANLLNTALEDVIFQFIKVDESELVLADEFKNILRKTRESLQNNFDQIDPQFVSLREELERIFKKKNLSEVTQADMIENMHLLQKIYDQAKELNRKNALLKAKYINDEKYTRIHKRLSEKATLNAKEMQLHKALMQVKQQVDNKLEGQEDIMKNEAFFKRYLLQLVVQEFKKNENIPLDFPTTETINNLIVNEYLQQYQYR</sequence>
<evidence type="ECO:0000313" key="13">
    <source>
        <dbReference type="Proteomes" id="UP000249620"/>
    </source>
</evidence>
<evidence type="ECO:0000256" key="10">
    <source>
        <dbReference type="ARBA" id="ARBA00023125"/>
    </source>
</evidence>
<dbReference type="Pfam" id="PF04313">
    <property type="entry name" value="HSDR_N"/>
    <property type="match status" value="1"/>
</dbReference>
<keyword evidence="7" id="KW-0255">Endonuclease</keyword>
<evidence type="ECO:0000259" key="11">
    <source>
        <dbReference type="SMART" id="SM00487"/>
    </source>
</evidence>
<dbReference type="InterPro" id="IPR027417">
    <property type="entry name" value="P-loop_NTPase"/>
</dbReference>
<feature type="domain" description="Helicase ATP-binding" evidence="11">
    <location>
        <begin position="286"/>
        <end position="484"/>
    </location>
</feature>
<evidence type="ECO:0000256" key="7">
    <source>
        <dbReference type="ARBA" id="ARBA00022759"/>
    </source>
</evidence>
<name>A0A327YHD6_9FLAO</name>
<protein>
    <recommendedName>
        <fullName evidence="3">type I site-specific deoxyribonuclease</fullName>
        <ecNumber evidence="3">3.1.21.3</ecNumber>
    </recommendedName>
</protein>
<keyword evidence="13" id="KW-1185">Reference proteome</keyword>
<dbReference type="EMBL" id="QLMI01000010">
    <property type="protein sequence ID" value="RAK19606.1"/>
    <property type="molecule type" value="Genomic_DNA"/>
</dbReference>
<keyword evidence="5" id="KW-0547">Nucleotide-binding</keyword>
<dbReference type="SMART" id="SM00487">
    <property type="entry name" value="DEXDc"/>
    <property type="match status" value="1"/>
</dbReference>
<dbReference type="InterPro" id="IPR055180">
    <property type="entry name" value="HsdR_RecA-like_helicase_dom_2"/>
</dbReference>
<dbReference type="AlphaFoldDB" id="A0A327YHD6"/>
<evidence type="ECO:0000256" key="1">
    <source>
        <dbReference type="ARBA" id="ARBA00000851"/>
    </source>
</evidence>
<comment type="catalytic activity">
    <reaction evidence="1">
        <text>Endonucleolytic cleavage of DNA to give random double-stranded fragments with terminal 5'-phosphates, ATP is simultaneously hydrolyzed.</text>
        <dbReference type="EC" id="3.1.21.3"/>
    </reaction>
</comment>
<dbReference type="Proteomes" id="UP000249620">
    <property type="component" value="Unassembled WGS sequence"/>
</dbReference>
<evidence type="ECO:0000256" key="5">
    <source>
        <dbReference type="ARBA" id="ARBA00022741"/>
    </source>
</evidence>
<keyword evidence="10" id="KW-0238">DNA-binding</keyword>
<dbReference type="Gene3D" id="3.40.50.300">
    <property type="entry name" value="P-loop containing nucleotide triphosphate hydrolases"/>
    <property type="match status" value="2"/>
</dbReference>
<organism evidence="12 13">
    <name type="scientific">Flavobacterium aquaticum</name>
    <dbReference type="NCBI Taxonomy" id="1236486"/>
    <lineage>
        <taxon>Bacteria</taxon>
        <taxon>Pseudomonadati</taxon>
        <taxon>Bacteroidota</taxon>
        <taxon>Flavobacteriia</taxon>
        <taxon>Flavobacteriales</taxon>
        <taxon>Flavobacteriaceae</taxon>
        <taxon>Flavobacterium</taxon>
    </lineage>
</organism>
<evidence type="ECO:0000256" key="6">
    <source>
        <dbReference type="ARBA" id="ARBA00022747"/>
    </source>
</evidence>
<dbReference type="CDD" id="cd22332">
    <property type="entry name" value="HsdR_N"/>
    <property type="match status" value="1"/>
</dbReference>